<name>A0AAE1AJP9_9GAST</name>
<keyword evidence="3" id="KW-1185">Reference proteome</keyword>
<organism evidence="2 3">
    <name type="scientific">Elysia crispata</name>
    <name type="common">lettuce slug</name>
    <dbReference type="NCBI Taxonomy" id="231223"/>
    <lineage>
        <taxon>Eukaryota</taxon>
        <taxon>Metazoa</taxon>
        <taxon>Spiralia</taxon>
        <taxon>Lophotrochozoa</taxon>
        <taxon>Mollusca</taxon>
        <taxon>Gastropoda</taxon>
        <taxon>Heterobranchia</taxon>
        <taxon>Euthyneura</taxon>
        <taxon>Panpulmonata</taxon>
        <taxon>Sacoglossa</taxon>
        <taxon>Placobranchoidea</taxon>
        <taxon>Plakobranchidae</taxon>
        <taxon>Elysia</taxon>
    </lineage>
</organism>
<evidence type="ECO:0000313" key="3">
    <source>
        <dbReference type="Proteomes" id="UP001283361"/>
    </source>
</evidence>
<feature type="compositionally biased region" description="Basic and acidic residues" evidence="1">
    <location>
        <begin position="1"/>
        <end position="15"/>
    </location>
</feature>
<comment type="caution">
    <text evidence="2">The sequence shown here is derived from an EMBL/GenBank/DDBJ whole genome shotgun (WGS) entry which is preliminary data.</text>
</comment>
<accession>A0AAE1AJP9</accession>
<feature type="region of interest" description="Disordered" evidence="1">
    <location>
        <begin position="145"/>
        <end position="184"/>
    </location>
</feature>
<evidence type="ECO:0000313" key="2">
    <source>
        <dbReference type="EMBL" id="KAK3788903.1"/>
    </source>
</evidence>
<dbReference type="AlphaFoldDB" id="A0AAE1AJP9"/>
<reference evidence="2" key="1">
    <citation type="journal article" date="2023" name="G3 (Bethesda)">
        <title>A reference genome for the long-term kleptoplast-retaining sea slug Elysia crispata morphotype clarki.</title>
        <authorList>
            <person name="Eastman K.E."/>
            <person name="Pendleton A.L."/>
            <person name="Shaikh M.A."/>
            <person name="Suttiyut T."/>
            <person name="Ogas R."/>
            <person name="Tomko P."/>
            <person name="Gavelis G."/>
            <person name="Widhalm J.R."/>
            <person name="Wisecaver J.H."/>
        </authorList>
    </citation>
    <scope>NUCLEOTIDE SEQUENCE</scope>
    <source>
        <strain evidence="2">ECLA1</strain>
    </source>
</reference>
<feature type="region of interest" description="Disordered" evidence="1">
    <location>
        <begin position="75"/>
        <end position="97"/>
    </location>
</feature>
<evidence type="ECO:0000256" key="1">
    <source>
        <dbReference type="SAM" id="MobiDB-lite"/>
    </source>
</evidence>
<proteinExistence type="predicted"/>
<protein>
    <submittedName>
        <fullName evidence="2">Uncharacterized protein</fullName>
    </submittedName>
</protein>
<feature type="region of interest" description="Disordered" evidence="1">
    <location>
        <begin position="1"/>
        <end position="20"/>
    </location>
</feature>
<gene>
    <name evidence="2" type="ORF">RRG08_010153</name>
</gene>
<dbReference type="EMBL" id="JAWDGP010001711">
    <property type="protein sequence ID" value="KAK3788903.1"/>
    <property type="molecule type" value="Genomic_DNA"/>
</dbReference>
<dbReference type="Proteomes" id="UP001283361">
    <property type="component" value="Unassembled WGS sequence"/>
</dbReference>
<sequence length="184" mass="19914">MEEMRRVVEETRRGSPTETGLQRLTEANRNLLGAVIASLGFHLQQSHARHDTEAKPRTVHMSNGMDGIGTISSDLRASSQSHNHRHSSKSTDSLDHVPGWSYPSNKGSHNKKNVHIVFNHGEPKLMISAKKTFSLSTPYERAKVTGNPNASEGHNVVSPPVTAPSGHHAALPSHGECGSGARPK</sequence>